<evidence type="ECO:0000313" key="1">
    <source>
        <dbReference type="EMBL" id="KAJ1916655.1"/>
    </source>
</evidence>
<keyword evidence="2" id="KW-1185">Reference proteome</keyword>
<dbReference type="Proteomes" id="UP001150538">
    <property type="component" value="Unassembled WGS sequence"/>
</dbReference>
<name>A0A9W8DSM0_9FUNG</name>
<protein>
    <submittedName>
        <fullName evidence="1">Uncharacterized protein</fullName>
    </submittedName>
</protein>
<evidence type="ECO:0000313" key="2">
    <source>
        <dbReference type="Proteomes" id="UP001150538"/>
    </source>
</evidence>
<organism evidence="1 2">
    <name type="scientific">Mycoemilia scoparia</name>
    <dbReference type="NCBI Taxonomy" id="417184"/>
    <lineage>
        <taxon>Eukaryota</taxon>
        <taxon>Fungi</taxon>
        <taxon>Fungi incertae sedis</taxon>
        <taxon>Zoopagomycota</taxon>
        <taxon>Kickxellomycotina</taxon>
        <taxon>Kickxellomycetes</taxon>
        <taxon>Kickxellales</taxon>
        <taxon>Kickxellaceae</taxon>
        <taxon>Mycoemilia</taxon>
    </lineage>
</organism>
<proteinExistence type="predicted"/>
<reference evidence="1" key="1">
    <citation type="submission" date="2022-07" db="EMBL/GenBank/DDBJ databases">
        <title>Phylogenomic reconstructions and comparative analyses of Kickxellomycotina fungi.</title>
        <authorList>
            <person name="Reynolds N.K."/>
            <person name="Stajich J.E."/>
            <person name="Barry K."/>
            <person name="Grigoriev I.V."/>
            <person name="Crous P."/>
            <person name="Smith M.E."/>
        </authorList>
    </citation>
    <scope>NUCLEOTIDE SEQUENCE</scope>
    <source>
        <strain evidence="1">NBRC 100468</strain>
    </source>
</reference>
<sequence length="112" mass="12534">MAPEKTVVKISKADFDLLKGYLDGNEKVRFNSIALVFCYSYTASSSHHTLKLALYTMHKKAMAATRKIVQAADSKAMETDPVKVEVEDGKSLHDDIFNICYYTETFSHPGPI</sequence>
<comment type="caution">
    <text evidence="1">The sequence shown here is derived from an EMBL/GenBank/DDBJ whole genome shotgun (WGS) entry which is preliminary data.</text>
</comment>
<gene>
    <name evidence="1" type="ORF">H4219_003670</name>
</gene>
<dbReference type="AlphaFoldDB" id="A0A9W8DSM0"/>
<accession>A0A9W8DSM0</accession>
<dbReference type="EMBL" id="JANBPU010000096">
    <property type="protein sequence ID" value="KAJ1916655.1"/>
    <property type="molecule type" value="Genomic_DNA"/>
</dbReference>